<proteinExistence type="predicted"/>
<dbReference type="AlphaFoldDB" id="A0AAD4QYF4"/>
<name>A0AAD4QYF4_9BILA</name>
<organism evidence="2 3">
    <name type="scientific">Ditylenchus destructor</name>
    <dbReference type="NCBI Taxonomy" id="166010"/>
    <lineage>
        <taxon>Eukaryota</taxon>
        <taxon>Metazoa</taxon>
        <taxon>Ecdysozoa</taxon>
        <taxon>Nematoda</taxon>
        <taxon>Chromadorea</taxon>
        <taxon>Rhabditida</taxon>
        <taxon>Tylenchina</taxon>
        <taxon>Tylenchomorpha</taxon>
        <taxon>Sphaerularioidea</taxon>
        <taxon>Anguinidae</taxon>
        <taxon>Anguininae</taxon>
        <taxon>Ditylenchus</taxon>
    </lineage>
</organism>
<evidence type="ECO:0000313" key="2">
    <source>
        <dbReference type="EMBL" id="KAI1697810.1"/>
    </source>
</evidence>
<comment type="caution">
    <text evidence="2">The sequence shown here is derived from an EMBL/GenBank/DDBJ whole genome shotgun (WGS) entry which is preliminary data.</text>
</comment>
<dbReference type="EMBL" id="JAKKPZ010000249">
    <property type="protein sequence ID" value="KAI1697810.1"/>
    <property type="molecule type" value="Genomic_DNA"/>
</dbReference>
<gene>
    <name evidence="2" type="ORF">DdX_18272</name>
</gene>
<feature type="signal peptide" evidence="1">
    <location>
        <begin position="1"/>
        <end position="21"/>
    </location>
</feature>
<keyword evidence="1" id="KW-0732">Signal</keyword>
<evidence type="ECO:0000256" key="1">
    <source>
        <dbReference type="SAM" id="SignalP"/>
    </source>
</evidence>
<feature type="chain" id="PRO_5042199747" evidence="1">
    <location>
        <begin position="22"/>
        <end position="249"/>
    </location>
</feature>
<keyword evidence="3" id="KW-1185">Reference proteome</keyword>
<protein>
    <submittedName>
        <fullName evidence="2">Uncharacterized protein</fullName>
    </submittedName>
</protein>
<sequence length="249" mass="28102">MKLLIQVSLVFALLTSFGGYASVSDKHFLCIQPRIDLVHQFCSHPETYPSTNCEHLLEHAKCAWKEVGDLCGVGGARYYIKTLKTKVSPDMVKAAAQNDTICRELVEYVCGHEPCYRKVTSTAQPTEQLEIKKCSINREFLTAINLCQYLGKKKDCPGYLDMVHCVHELLSEKCDINSTKAAVQTRFHWDFPDKNDPECKRLTEFIERGGPSDEEYPKNGAGHIEILALNQLVAFAVAVVFASIHKYFH</sequence>
<evidence type="ECO:0000313" key="3">
    <source>
        <dbReference type="Proteomes" id="UP001201812"/>
    </source>
</evidence>
<reference evidence="2" key="1">
    <citation type="submission" date="2022-01" db="EMBL/GenBank/DDBJ databases">
        <title>Genome Sequence Resource for Two Populations of Ditylenchus destructor, the Migratory Endoparasitic Phytonematode.</title>
        <authorList>
            <person name="Zhang H."/>
            <person name="Lin R."/>
            <person name="Xie B."/>
        </authorList>
    </citation>
    <scope>NUCLEOTIDE SEQUENCE</scope>
    <source>
        <strain evidence="2">BazhouSP</strain>
    </source>
</reference>
<accession>A0AAD4QYF4</accession>
<dbReference type="Proteomes" id="UP001201812">
    <property type="component" value="Unassembled WGS sequence"/>
</dbReference>